<feature type="coiled-coil region" evidence="1">
    <location>
        <begin position="152"/>
        <end position="182"/>
    </location>
</feature>
<dbReference type="OrthoDB" id="303670at2759"/>
<reference evidence="2" key="1">
    <citation type="submission" date="2021-01" db="EMBL/GenBank/DDBJ databases">
        <authorList>
            <consortium name="Genoscope - CEA"/>
            <person name="William W."/>
        </authorList>
    </citation>
    <scope>NUCLEOTIDE SEQUENCE</scope>
</reference>
<dbReference type="AlphaFoldDB" id="A0A8S1WPG6"/>
<sequence length="577" mass="68907">MYNFQDQQLLYGLELAKLRYSKEEERARNKKAQLLQYQPQHFNQYEHPLSIFNRSSLDSIPLAQPGMPVIPIPFTMMPWPMESQIQMGFDFQRSKNQQEIRQQRIENIMNIGKPKQIQKPGDKILYPHDSLSNSRLSTIGQSQLIQYPQQYQQYQQQQYQQYQQQQQQYQQQQMQKQSQQKQEIDKLLISNQYNKHIPYKQQQQLNDQQIKEEFKNSLHKSKLSNNSIIKSSSHSSQQNFIKKAKKKLPVSSKRFRIFKASIIFISYYIKTLNSEIEKKLKICREKDAQIPNILDYLLGEYETALEQQMIEFLNNKIDFKVEIGRDKENQAKFEKVFAFITRFLTQALTIKPDTINSIFFDFLRSICIPNQFPPLEYFVQYEAERIRFNTIGQIGKISESIQLMIIEGVILLRILVNQMIFKAWEYHPSQDNQEVLFFIHRNALIVGSILVHLYLERYINEIPLKFDWGKVQWNRIKIIPQIYDDDEPDNKKTVIKNLLPQQIIAPYLKYLAAQTKKNNEIQDLLNQIMQGYLKELNKQTEIVLKEKEEKPRMISLIMNTIYREIYVSKRPRRYDSN</sequence>
<evidence type="ECO:0000256" key="1">
    <source>
        <dbReference type="SAM" id="Coils"/>
    </source>
</evidence>
<protein>
    <submittedName>
        <fullName evidence="2">Uncharacterized protein</fullName>
    </submittedName>
</protein>
<gene>
    <name evidence="2" type="ORF">PPENT_87.1.T0960167</name>
</gene>
<evidence type="ECO:0000313" key="2">
    <source>
        <dbReference type="EMBL" id="CAD8190531.1"/>
    </source>
</evidence>
<accession>A0A8S1WPG6</accession>
<evidence type="ECO:0000313" key="3">
    <source>
        <dbReference type="Proteomes" id="UP000689195"/>
    </source>
</evidence>
<proteinExistence type="predicted"/>
<dbReference type="Proteomes" id="UP000689195">
    <property type="component" value="Unassembled WGS sequence"/>
</dbReference>
<keyword evidence="1" id="KW-0175">Coiled coil</keyword>
<comment type="caution">
    <text evidence="2">The sequence shown here is derived from an EMBL/GenBank/DDBJ whole genome shotgun (WGS) entry which is preliminary data.</text>
</comment>
<dbReference type="EMBL" id="CAJJDO010000096">
    <property type="protein sequence ID" value="CAD8190531.1"/>
    <property type="molecule type" value="Genomic_DNA"/>
</dbReference>
<keyword evidence="3" id="KW-1185">Reference proteome</keyword>
<name>A0A8S1WPG6_9CILI</name>
<organism evidence="2 3">
    <name type="scientific">Paramecium pentaurelia</name>
    <dbReference type="NCBI Taxonomy" id="43138"/>
    <lineage>
        <taxon>Eukaryota</taxon>
        <taxon>Sar</taxon>
        <taxon>Alveolata</taxon>
        <taxon>Ciliophora</taxon>
        <taxon>Intramacronucleata</taxon>
        <taxon>Oligohymenophorea</taxon>
        <taxon>Peniculida</taxon>
        <taxon>Parameciidae</taxon>
        <taxon>Paramecium</taxon>
    </lineage>
</organism>